<name>U4LV59_PYROM</name>
<keyword evidence="5" id="KW-1185">Reference proteome</keyword>
<evidence type="ECO:0000256" key="1">
    <source>
        <dbReference type="SAM" id="MobiDB-lite"/>
    </source>
</evidence>
<reference evidence="4 5" key="1">
    <citation type="journal article" date="2013" name="PLoS Genet.">
        <title>The genome and development-dependent transcriptomes of Pyronema confluens: a window into fungal evolution.</title>
        <authorList>
            <person name="Traeger S."/>
            <person name="Altegoer F."/>
            <person name="Freitag M."/>
            <person name="Gabaldon T."/>
            <person name="Kempken F."/>
            <person name="Kumar A."/>
            <person name="Marcet-Houben M."/>
            <person name="Poggeler S."/>
            <person name="Stajich J.E."/>
            <person name="Nowrousian M."/>
        </authorList>
    </citation>
    <scope>NUCLEOTIDE SEQUENCE [LARGE SCALE GENOMIC DNA]</scope>
    <source>
        <strain evidence="5">CBS 100304</strain>
        <tissue evidence="4">Vegetative mycelium</tissue>
    </source>
</reference>
<evidence type="ECO:0000313" key="5">
    <source>
        <dbReference type="Proteomes" id="UP000018144"/>
    </source>
</evidence>
<dbReference type="Pfam" id="PF20263">
    <property type="entry name" value="LYRM2-like"/>
    <property type="match status" value="1"/>
</dbReference>
<dbReference type="STRING" id="1076935.U4LV59"/>
<sequence length="713" mass="81314">MPSFRRGYFRPKFDRGILDNPRWIYRHLIRQSRALYDDVARKWWTQHIRNRFIEHLDDDIYNKATVARVADARKGIKFLARANCGMPKPLTKVMETAYGRIGKRRHELLLPILNYGKPQIERGDPRQALPYQSEPFLKLLRWANVKNLKVDIPEKNIWDMPFPESRKARVYQLQHVRLLEACPAPLPMAEWIRLKQYADGEATPIPSRRKHELKLVKELRQAPVDLVHGRPHDMSKRSWRRLYTRILEQAPTIKWPKEEGEKMEIISVPKGAQIPDGEPDDFAAFEDELKDSEWEAKLQSVKLTKRPQFIQRHQAKLLGDAAEKRREENTRKVFAETKAKFKKMLEDDEMAVMEKRLMANKLERQKKEAQKELNNPKKYNPDLKGRDASPSHVFSLDRQKKKAELISLCEELGLDTEGYLKSDLELILSQHLADNEGKLSTDPTFSAYYETVAPRASPYESRARRRTSRYQAIELSENGDASTSPEPTNERMTRSGSRALSTRTPRTNRRLPAPIPTSPAIVTDDLETRTASFIAATKRVVTSTDLQEQAISLRDRLSNVISVNAAALSIEAALLLVAVIPVSYQLTFPAVEAVGIPSTTFEVPDLFVLLTGAFWGPFLTWLGTAVILPLVNAFLFNLVSSVKEGEQPKVDPLTYAVTRGLITYAVYYRAFLFFGVLGEESVLTIARGVGRELQLVNAAVGAVAAIWEGILKR</sequence>
<evidence type="ECO:0000313" key="4">
    <source>
        <dbReference type="EMBL" id="CCX34287.1"/>
    </source>
</evidence>
<dbReference type="GO" id="GO:0016020">
    <property type="term" value="C:membrane"/>
    <property type="evidence" value="ECO:0007669"/>
    <property type="project" value="TreeGrafter"/>
</dbReference>
<feature type="compositionally biased region" description="Polar residues" evidence="1">
    <location>
        <begin position="494"/>
        <end position="505"/>
    </location>
</feature>
<keyword evidence="2" id="KW-0472">Membrane</keyword>
<feature type="transmembrane region" description="Helical" evidence="2">
    <location>
        <begin position="606"/>
        <end position="639"/>
    </location>
</feature>
<feature type="region of interest" description="Disordered" evidence="1">
    <location>
        <begin position="365"/>
        <end position="392"/>
    </location>
</feature>
<dbReference type="InterPro" id="IPR038872">
    <property type="entry name" value="Put_GTT3"/>
</dbReference>
<evidence type="ECO:0000259" key="3">
    <source>
        <dbReference type="Pfam" id="PF20263"/>
    </source>
</evidence>
<protein>
    <recommendedName>
        <fullName evidence="3">LYR motif-containing protein Cup1-like N-terminal domain-containing protein</fullName>
    </recommendedName>
</protein>
<keyword evidence="2" id="KW-1133">Transmembrane helix</keyword>
<evidence type="ECO:0000256" key="2">
    <source>
        <dbReference type="SAM" id="Phobius"/>
    </source>
</evidence>
<dbReference type="OrthoDB" id="5521299at2759"/>
<dbReference type="PANTHER" id="PTHR41807:SF1">
    <property type="entry name" value="GLUTATHIONE TRANSFERASE 3"/>
    <property type="match status" value="1"/>
</dbReference>
<dbReference type="EMBL" id="HF936511">
    <property type="protein sequence ID" value="CCX34287.1"/>
    <property type="molecule type" value="Genomic_DNA"/>
</dbReference>
<dbReference type="eggNOG" id="ENOG502S8AT">
    <property type="taxonomic scope" value="Eukaryota"/>
</dbReference>
<keyword evidence="2" id="KW-0812">Transmembrane</keyword>
<dbReference type="PANTHER" id="PTHR41807">
    <property type="entry name" value="GLUTATHIONE TRANSFERASE 3"/>
    <property type="match status" value="1"/>
</dbReference>
<gene>
    <name evidence="4" type="ORF">PCON_03480</name>
</gene>
<feature type="domain" description="LYR motif-containing protein Cup1-like N-terminal" evidence="3">
    <location>
        <begin position="24"/>
        <end position="109"/>
    </location>
</feature>
<dbReference type="InterPro" id="IPR046896">
    <property type="entry name" value="Cup1-like_N"/>
</dbReference>
<dbReference type="CDD" id="cd20273">
    <property type="entry name" value="Complex1_LYR_unchar"/>
    <property type="match status" value="1"/>
</dbReference>
<feature type="region of interest" description="Disordered" evidence="1">
    <location>
        <begin position="471"/>
        <end position="520"/>
    </location>
</feature>
<accession>U4LV59</accession>
<dbReference type="Proteomes" id="UP000018144">
    <property type="component" value="Unassembled WGS sequence"/>
</dbReference>
<dbReference type="AlphaFoldDB" id="U4LV59"/>
<proteinExistence type="predicted"/>
<organism evidence="4 5">
    <name type="scientific">Pyronema omphalodes (strain CBS 100304)</name>
    <name type="common">Pyronema confluens</name>
    <dbReference type="NCBI Taxonomy" id="1076935"/>
    <lineage>
        <taxon>Eukaryota</taxon>
        <taxon>Fungi</taxon>
        <taxon>Dikarya</taxon>
        <taxon>Ascomycota</taxon>
        <taxon>Pezizomycotina</taxon>
        <taxon>Pezizomycetes</taxon>
        <taxon>Pezizales</taxon>
        <taxon>Pyronemataceae</taxon>
        <taxon>Pyronema</taxon>
    </lineage>
</organism>